<protein>
    <submittedName>
        <fullName evidence="3">Triacylglycerol lipase</fullName>
        <ecNumber evidence="3">3.1.1.3</ecNumber>
    </submittedName>
</protein>
<evidence type="ECO:0000313" key="4">
    <source>
        <dbReference type="Proteomes" id="UP000562027"/>
    </source>
</evidence>
<keyword evidence="3" id="KW-0378">Hydrolase</keyword>
<dbReference type="EC" id="3.1.1.3" evidence="3"/>
<evidence type="ECO:0000256" key="1">
    <source>
        <dbReference type="SAM" id="SignalP"/>
    </source>
</evidence>
<feature type="chain" id="PRO_5032331886" evidence="1">
    <location>
        <begin position="29"/>
        <end position="313"/>
    </location>
</feature>
<organism evidence="3 4">
    <name type="scientific">Roseateles oligotrophus</name>
    <dbReference type="NCBI Taxonomy" id="1769250"/>
    <lineage>
        <taxon>Bacteria</taxon>
        <taxon>Pseudomonadati</taxon>
        <taxon>Pseudomonadota</taxon>
        <taxon>Betaproteobacteria</taxon>
        <taxon>Burkholderiales</taxon>
        <taxon>Sphaerotilaceae</taxon>
        <taxon>Roseateles</taxon>
    </lineage>
</organism>
<comment type="caution">
    <text evidence="3">The sequence shown here is derived from an EMBL/GenBank/DDBJ whole genome shotgun (WGS) entry which is preliminary data.</text>
</comment>
<evidence type="ECO:0000313" key="3">
    <source>
        <dbReference type="EMBL" id="MBB4843374.1"/>
    </source>
</evidence>
<keyword evidence="1" id="KW-0732">Signal</keyword>
<proteinExistence type="predicted"/>
<feature type="signal peptide" evidence="1">
    <location>
        <begin position="1"/>
        <end position="28"/>
    </location>
</feature>
<dbReference type="Gene3D" id="3.40.50.1820">
    <property type="entry name" value="alpha/beta hydrolase"/>
    <property type="match status" value="1"/>
</dbReference>
<dbReference type="Pfam" id="PF00561">
    <property type="entry name" value="Abhydrolase_1"/>
    <property type="match status" value="1"/>
</dbReference>
<sequence>MKPYSLVLRGTLAAIALAAAGGIGAARAADTYAQTRYPIVLVHGMSGFDAIGPVNYFYGIPDTLRASGAVVFTPAVSAFNSNEQRGEQLLATLRQLKAAYGYDKFNLIGHSQGGTTSRYVAAVAPELVASVTTVGTPHQGSKVADAVAGLAGASGSTGWAAAIASALGQAISWLSGNPNLPQNALGTLGSLNTAGAQSFNASFPQGAPTSPCGQGPEVANGIRYYSVGGTAAVTNLLDVTDGFLGLSSTVFLGEANDGLVSRCSSHWGLVLRDDYPWNHLDEVNQAFGLRGWFTPDPLQFYRSQANRLKLLGL</sequence>
<feature type="domain" description="AB hydrolase-1" evidence="2">
    <location>
        <begin position="37"/>
        <end position="221"/>
    </location>
</feature>
<reference evidence="3 4" key="1">
    <citation type="submission" date="2020-08" db="EMBL/GenBank/DDBJ databases">
        <title>Functional genomics of gut bacteria from endangered species of beetles.</title>
        <authorList>
            <person name="Carlos-Shanley C."/>
        </authorList>
    </citation>
    <scope>NUCLEOTIDE SEQUENCE [LARGE SCALE GENOMIC DNA]</scope>
    <source>
        <strain evidence="3 4">S00239</strain>
    </source>
</reference>
<gene>
    <name evidence="3" type="ORF">HNP55_001893</name>
</gene>
<dbReference type="InterPro" id="IPR000073">
    <property type="entry name" value="AB_hydrolase_1"/>
</dbReference>
<name>A0A840L4B3_9BURK</name>
<dbReference type="InterPro" id="IPR029058">
    <property type="entry name" value="AB_hydrolase_fold"/>
</dbReference>
<dbReference type="SUPFAM" id="SSF53474">
    <property type="entry name" value="alpha/beta-Hydrolases"/>
    <property type="match status" value="1"/>
</dbReference>
<dbReference type="AlphaFoldDB" id="A0A840L4B3"/>
<keyword evidence="4" id="KW-1185">Reference proteome</keyword>
<dbReference type="Proteomes" id="UP000562027">
    <property type="component" value="Unassembled WGS sequence"/>
</dbReference>
<evidence type="ECO:0000259" key="2">
    <source>
        <dbReference type="Pfam" id="PF00561"/>
    </source>
</evidence>
<accession>A0A840L4B3</accession>
<dbReference type="GO" id="GO:0004806">
    <property type="term" value="F:triacylglycerol lipase activity"/>
    <property type="evidence" value="ECO:0007669"/>
    <property type="project" value="UniProtKB-EC"/>
</dbReference>
<dbReference type="RefSeq" id="WP_184298568.1">
    <property type="nucleotide sequence ID" value="NZ_JACHLP010000003.1"/>
</dbReference>
<dbReference type="EMBL" id="JACHLP010000003">
    <property type="protein sequence ID" value="MBB4843374.1"/>
    <property type="molecule type" value="Genomic_DNA"/>
</dbReference>